<proteinExistence type="predicted"/>
<protein>
    <submittedName>
        <fullName evidence="1">Uncharacterized protein</fullName>
    </submittedName>
</protein>
<accession>A0A7C1SX28</accession>
<name>A0A7C1SX28_UNCC3</name>
<dbReference type="Proteomes" id="UP000885695">
    <property type="component" value="Unassembled WGS sequence"/>
</dbReference>
<comment type="caution">
    <text evidence="1">The sequence shown here is derived from an EMBL/GenBank/DDBJ whole genome shotgun (WGS) entry which is preliminary data.</text>
</comment>
<reference evidence="1" key="1">
    <citation type="journal article" date="2020" name="mSystems">
        <title>Genome- and Community-Level Interaction Insights into Carbon Utilization and Element Cycling Functions of Hydrothermarchaeota in Hydrothermal Sediment.</title>
        <authorList>
            <person name="Zhou Z."/>
            <person name="Liu Y."/>
            <person name="Xu W."/>
            <person name="Pan J."/>
            <person name="Luo Z.H."/>
            <person name="Li M."/>
        </authorList>
    </citation>
    <scope>NUCLEOTIDE SEQUENCE [LARGE SCALE GENOMIC DNA]</scope>
    <source>
        <strain evidence="1">HyVt-369</strain>
    </source>
</reference>
<evidence type="ECO:0000313" key="1">
    <source>
        <dbReference type="EMBL" id="HEB13361.1"/>
    </source>
</evidence>
<gene>
    <name evidence="1" type="ORF">ENI13_00090</name>
</gene>
<dbReference type="AlphaFoldDB" id="A0A7C1SX28"/>
<organism evidence="1">
    <name type="scientific">candidate division CPR3 bacterium</name>
    <dbReference type="NCBI Taxonomy" id="2268181"/>
    <lineage>
        <taxon>Bacteria</taxon>
        <taxon>Bacteria division CPR3</taxon>
    </lineage>
</organism>
<dbReference type="EMBL" id="DRHL01000003">
    <property type="protein sequence ID" value="HEB13361.1"/>
    <property type="molecule type" value="Genomic_DNA"/>
</dbReference>
<sequence>MPNPTKQIIEEFNNLKVEEYGKWRIDRGIVRVFLRRVLATQREEFRKMVERIDNNTHPENGGFHDACQKILKELE</sequence>